<dbReference type="Pfam" id="PF17677">
    <property type="entry name" value="Glyco_hydro38C2"/>
    <property type="match status" value="1"/>
</dbReference>
<sequence>MQIRAIYATDLFTGTAAAPRQVVRIRVAGPAGGPVSVRLEGPAVSTPEPAVLPGLGDGEEREAEVGVVLAAPVQEGSFRRVTALADSTGATAALDGRIEAAVPGWTMWMVSHFHYDPVWWNTQAAFTQSWYDVPVAEERRHKTAVLTAFDLVRAHLDAARKDPDYKFVLAELDYLKPHWDACPEDREDLRRFLHEGRVELVGGNYNEPSTNLTHPESTVRNAVHGIGYQRDVVGGDPRTAWMLDVFGHDPSYPGLMADAGLTASSWARGPFHMWGPRGHVRDNTRMQFPSEFEWISPSGRGLLTSYMANHYSAGWALDNHAKTLEQAMEQAYEQYAQLKPVAATRNVMLPVGGDHVIPSRWSTHVHRAWADRYLWPRFIVGLPREYLDAVRTEQGGRPFSPQTRDMNPVYTGKDVSYIDTKQAQRAAEVAVLDAERLAALATLTGGRYPDEALDKAWRQLAFGAHHDAVTGSESDQVYLDLLGGWREAYELGDAVRTAAADRLAALIDTGDTPGRPVLAVNTLSWPRDGLATVTVRYPQPGPRGAAVHDHTGTPLPAVTEAVRRHPDGTVAELTLGFLARGVPALGHRLYRIVDAPGLPDAWCEREGCRAQNAAFRIEADPGRGGALTSIRDLRAGRELLRNGALGAEFTLQGEYATHPRWGEGPWHLLPKGPGIGSGSSRGRVRAEASPIGSRLVTAARIGDLTITQVASCLDGLERIEFSAHVDGSIGQDHLLRVRFGLDLPGAKPVHEVGFAAIGRSFGFPGSDAGEELWTLDNPAHTWAGLSATVRIALRRPDGDTQEHAVGVAEVVEPDDETRRDDVRALLAALAGQGVTATCTRPGGPRYGALDLDSNLPDLRVVLGSPDTNGYAAELLDAAGPAYAKVLADTGRVFVPAARPQRETWVPGADVTGTRDLPALVVAGIAALAADLDDSVIDVGQAELPGTTEPYGGHGVALLNRGTPSHVAETDGTFHLSLMRSCTAWPSGVWLDGERRTAPDGSGFQLQHWSHTFEYALVAGEGDWREGRFVRAGQEYNHALLVRPVPERDGAASPAQASLPPVAGLASVEPDTVLLTALKARGNPLASAHTREPADGAGLTARLYESAGRATTARIRLFTGVQAAHRTDLLEQDDRDALVVRDATAELPLHAAEVATLALHPSATGTATDAAGSTVPLGPCTEPAQPVFTRYWLHNKGPAPLGYLPVSVHLTPVASAHAVLPEPGSATRLRLTVATSTRPAAGRIELDVPEGLTVQAPTLDYDLAPGEHAAFTLTVRVSGTFGTPAPGVPLFVAARIRDEYGQTLEDALPVLAGPIPGETQIQPLSVGLDTGPLRLEPGRSAPVEVRLRGLAGSEVRGEAQLLSPYGTWGGRADLTVEPWTQGFAVGPGEAYVLRWTATAAPTARPGSRLWALVRVAAFGSLHYTRPVPMEIVPQDDADG</sequence>
<evidence type="ECO:0000256" key="1">
    <source>
        <dbReference type="ARBA" id="ARBA00009792"/>
    </source>
</evidence>
<dbReference type="Pfam" id="PF09261">
    <property type="entry name" value="Alpha-mann_mid"/>
    <property type="match status" value="1"/>
</dbReference>
<keyword evidence="3 6" id="KW-0378">Hydrolase</keyword>
<dbReference type="Proteomes" id="UP001057702">
    <property type="component" value="Unassembled WGS sequence"/>
</dbReference>
<dbReference type="SUPFAM" id="SSF88713">
    <property type="entry name" value="Glycoside hydrolase/deacetylase"/>
    <property type="match status" value="1"/>
</dbReference>
<dbReference type="Gene3D" id="2.70.98.30">
    <property type="entry name" value="Golgi alpha-mannosidase II, domain 4"/>
    <property type="match status" value="2"/>
</dbReference>
<comment type="similarity">
    <text evidence="1">Belongs to the glycosyl hydrolase 38 family.</text>
</comment>
<dbReference type="InterPro" id="IPR037094">
    <property type="entry name" value="Glyco_hydro_38_cen_sf"/>
</dbReference>
<evidence type="ECO:0000256" key="2">
    <source>
        <dbReference type="ARBA" id="ARBA00022723"/>
    </source>
</evidence>
<dbReference type="InterPro" id="IPR000602">
    <property type="entry name" value="Glyco_hydro_38_N"/>
</dbReference>
<dbReference type="SUPFAM" id="SSF74650">
    <property type="entry name" value="Galactose mutarotase-like"/>
    <property type="match status" value="2"/>
</dbReference>
<evidence type="ECO:0000313" key="6">
    <source>
        <dbReference type="EMBL" id="MCQ4080041.1"/>
    </source>
</evidence>
<comment type="caution">
    <text evidence="6">The sequence shown here is derived from an EMBL/GenBank/DDBJ whole genome shotgun (WGS) entry which is preliminary data.</text>
</comment>
<evidence type="ECO:0000259" key="5">
    <source>
        <dbReference type="SMART" id="SM00872"/>
    </source>
</evidence>
<dbReference type="InterPro" id="IPR027291">
    <property type="entry name" value="Glyco_hydro_38_N_sf"/>
</dbReference>
<accession>A0ABT1PQU5</accession>
<dbReference type="RefSeq" id="WP_255918902.1">
    <property type="nucleotide sequence ID" value="NZ_JANFNG010000002.1"/>
</dbReference>
<evidence type="ECO:0000313" key="7">
    <source>
        <dbReference type="Proteomes" id="UP001057702"/>
    </source>
</evidence>
<dbReference type="Pfam" id="PF07748">
    <property type="entry name" value="Glyco_hydro_38C"/>
    <property type="match status" value="1"/>
</dbReference>
<dbReference type="InterPro" id="IPR011013">
    <property type="entry name" value="Gal_mutarotase_sf_dom"/>
</dbReference>
<dbReference type="GO" id="GO:0016787">
    <property type="term" value="F:hydrolase activity"/>
    <property type="evidence" value="ECO:0007669"/>
    <property type="project" value="UniProtKB-KW"/>
</dbReference>
<organism evidence="6 7">
    <name type="scientific">Streptomyces humicola</name>
    <dbReference type="NCBI Taxonomy" id="2953240"/>
    <lineage>
        <taxon>Bacteria</taxon>
        <taxon>Bacillati</taxon>
        <taxon>Actinomycetota</taxon>
        <taxon>Actinomycetes</taxon>
        <taxon>Kitasatosporales</taxon>
        <taxon>Streptomycetaceae</taxon>
        <taxon>Streptomyces</taxon>
    </lineage>
</organism>
<protein>
    <submittedName>
        <fullName evidence="6">Glycoside hydrolase</fullName>
    </submittedName>
</protein>
<dbReference type="InterPro" id="IPR041147">
    <property type="entry name" value="GH38_C"/>
</dbReference>
<dbReference type="PANTHER" id="PTHR46017:SF1">
    <property type="entry name" value="ALPHA-MANNOSIDASE 2C1"/>
    <property type="match status" value="1"/>
</dbReference>
<dbReference type="InterPro" id="IPR011330">
    <property type="entry name" value="Glyco_hydro/deAcase_b/a-brl"/>
</dbReference>
<dbReference type="Pfam" id="PF01074">
    <property type="entry name" value="Glyco_hydro_38N"/>
    <property type="match status" value="1"/>
</dbReference>
<dbReference type="SUPFAM" id="SSF88688">
    <property type="entry name" value="Families 57/38 glycoside transferase middle domain"/>
    <property type="match status" value="1"/>
</dbReference>
<proteinExistence type="inferred from homology"/>
<dbReference type="SMART" id="SM00872">
    <property type="entry name" value="Alpha-mann_mid"/>
    <property type="match status" value="1"/>
</dbReference>
<feature type="domain" description="Glycoside hydrolase family 38 central" evidence="5">
    <location>
        <begin position="415"/>
        <end position="485"/>
    </location>
</feature>
<evidence type="ECO:0000256" key="4">
    <source>
        <dbReference type="ARBA" id="ARBA00023295"/>
    </source>
</evidence>
<dbReference type="Gene3D" id="3.20.110.10">
    <property type="entry name" value="Glycoside hydrolase 38, N terminal domain"/>
    <property type="match status" value="1"/>
</dbReference>
<keyword evidence="7" id="KW-1185">Reference proteome</keyword>
<dbReference type="InterPro" id="IPR015341">
    <property type="entry name" value="Glyco_hydro_38_cen"/>
</dbReference>
<dbReference type="EMBL" id="JANFNG010000002">
    <property type="protein sequence ID" value="MCQ4080041.1"/>
    <property type="molecule type" value="Genomic_DNA"/>
</dbReference>
<gene>
    <name evidence="6" type="ORF">NGB36_05395</name>
</gene>
<evidence type="ECO:0000256" key="3">
    <source>
        <dbReference type="ARBA" id="ARBA00022801"/>
    </source>
</evidence>
<name>A0ABT1PQU5_9ACTN</name>
<dbReference type="CDD" id="cd10786">
    <property type="entry name" value="GH38N_AMII_like"/>
    <property type="match status" value="1"/>
</dbReference>
<dbReference type="InterPro" id="IPR028995">
    <property type="entry name" value="Glyco_hydro_57/38_cen_sf"/>
</dbReference>
<dbReference type="Gene3D" id="1.20.1270.50">
    <property type="entry name" value="Glycoside hydrolase family 38, central domain"/>
    <property type="match status" value="1"/>
</dbReference>
<reference evidence="6" key="1">
    <citation type="submission" date="2022-06" db="EMBL/GenBank/DDBJ databases">
        <title>Draft genome sequence of Streptomyces sp. RB6PN25 isolated from peat swamp forest in Thailand.</title>
        <authorList>
            <person name="Duangmal K."/>
            <person name="Klaysubun C."/>
        </authorList>
    </citation>
    <scope>NUCLEOTIDE SEQUENCE</scope>
    <source>
        <strain evidence="6">RB6PN25</strain>
    </source>
</reference>
<keyword evidence="4" id="KW-0326">Glycosidase</keyword>
<keyword evidence="2" id="KW-0479">Metal-binding</keyword>
<dbReference type="PANTHER" id="PTHR46017">
    <property type="entry name" value="ALPHA-MANNOSIDASE 2C1"/>
    <property type="match status" value="1"/>
</dbReference>
<dbReference type="InterPro" id="IPR011682">
    <property type="entry name" value="Glyco_hydro_38_C"/>
</dbReference>